<feature type="transmembrane region" description="Helical" evidence="1">
    <location>
        <begin position="16"/>
        <end position="33"/>
    </location>
</feature>
<proteinExistence type="predicted"/>
<gene>
    <name evidence="2" type="ORF">PMNZ_168</name>
</gene>
<feature type="transmembrane region" description="Helical" evidence="1">
    <location>
        <begin position="53"/>
        <end position="78"/>
    </location>
</feature>
<name>A0A385HZM9_9EUKA</name>
<accession>A0A385HZM9</accession>
<keyword evidence="2" id="KW-0934">Plastid</keyword>
<dbReference type="AlphaFoldDB" id="A0A385HZM9"/>
<dbReference type="Pfam" id="PF02325">
    <property type="entry name" value="CCB3_YggT"/>
    <property type="match status" value="1"/>
</dbReference>
<keyword evidence="1" id="KW-0812">Transmembrane</keyword>
<evidence type="ECO:0000313" key="2">
    <source>
        <dbReference type="EMBL" id="AXY63122.1"/>
    </source>
</evidence>
<sequence length="104" mass="12102">MLRHVIISFLQVSEEILNLYFYVLFIRVVISWFPDLNRNNPAIEWFYTVGDPYLMIFRSIIPMVGTLDLSPLFAFLFLNLTQKIINNIIGVIMDHSAITILTGH</sequence>
<reference evidence="2" key="1">
    <citation type="submission" date="2018-02" db="EMBL/GenBank/DDBJ databases">
        <title>Genome reduction pattern in chromatophore genome of Paulinella.</title>
        <authorList>
            <person name="Lhee D."/>
            <person name="Yoon H.S."/>
        </authorList>
    </citation>
    <scope>NUCLEOTIDE SEQUENCE</scope>
    <source>
        <strain evidence="2">NZ27</strain>
    </source>
</reference>
<dbReference type="GO" id="GO:0016020">
    <property type="term" value="C:membrane"/>
    <property type="evidence" value="ECO:0007669"/>
    <property type="project" value="InterPro"/>
</dbReference>
<geneLocation type="plastid" evidence="2"/>
<organism evidence="2">
    <name type="scientific">Paulinella micropora</name>
    <dbReference type="NCBI Taxonomy" id="1928728"/>
    <lineage>
        <taxon>Eukaryota</taxon>
        <taxon>Sar</taxon>
        <taxon>Rhizaria</taxon>
        <taxon>Cercozoa</taxon>
        <taxon>Imbricatea</taxon>
        <taxon>Silicofilosea</taxon>
        <taxon>Euglyphida</taxon>
        <taxon>Paulinellidae</taxon>
        <taxon>Paulinella</taxon>
    </lineage>
</organism>
<keyword evidence="1" id="KW-1133">Transmembrane helix</keyword>
<keyword evidence="1" id="KW-0472">Membrane</keyword>
<dbReference type="PANTHER" id="PTHR33219">
    <property type="entry name" value="YLMG HOMOLOG PROTEIN 2, CHLOROPLASTIC"/>
    <property type="match status" value="1"/>
</dbReference>
<dbReference type="EMBL" id="MG976688">
    <property type="protein sequence ID" value="AXY63122.1"/>
    <property type="molecule type" value="Genomic_DNA"/>
</dbReference>
<dbReference type="PANTHER" id="PTHR33219:SF14">
    <property type="entry name" value="PROTEIN COFACTOR ASSEMBLY OF COMPLEX C SUBUNIT B CCB3, CHLOROPLASTIC-RELATED"/>
    <property type="match status" value="1"/>
</dbReference>
<protein>
    <submittedName>
        <fullName evidence="2">YGGT family, conserved hypothetical integral membrane protein</fullName>
    </submittedName>
</protein>
<dbReference type="InterPro" id="IPR003425">
    <property type="entry name" value="CCB3/YggT"/>
</dbReference>
<evidence type="ECO:0000256" key="1">
    <source>
        <dbReference type="SAM" id="Phobius"/>
    </source>
</evidence>